<evidence type="ECO:0000313" key="4">
    <source>
        <dbReference type="Proteomes" id="UP000055590"/>
    </source>
</evidence>
<dbReference type="Proteomes" id="UP000055590">
    <property type="component" value="Chromosome"/>
</dbReference>
<organism evidence="3 4">
    <name type="scientific">Vulgatibacter incomptus</name>
    <dbReference type="NCBI Taxonomy" id="1391653"/>
    <lineage>
        <taxon>Bacteria</taxon>
        <taxon>Pseudomonadati</taxon>
        <taxon>Myxococcota</taxon>
        <taxon>Myxococcia</taxon>
        <taxon>Myxococcales</taxon>
        <taxon>Cystobacterineae</taxon>
        <taxon>Vulgatibacteraceae</taxon>
        <taxon>Vulgatibacter</taxon>
    </lineage>
</organism>
<dbReference type="InterPro" id="IPR001623">
    <property type="entry name" value="DnaJ_domain"/>
</dbReference>
<dbReference type="InterPro" id="IPR050817">
    <property type="entry name" value="DjlA_DnaK_co-chaperone"/>
</dbReference>
<dbReference type="PANTHER" id="PTHR24074">
    <property type="entry name" value="CO-CHAPERONE PROTEIN DJLA"/>
    <property type="match status" value="1"/>
</dbReference>
<feature type="region of interest" description="Disordered" evidence="1">
    <location>
        <begin position="83"/>
        <end position="108"/>
    </location>
</feature>
<dbReference type="SUPFAM" id="SSF46565">
    <property type="entry name" value="Chaperone J-domain"/>
    <property type="match status" value="1"/>
</dbReference>
<reference evidence="3 4" key="1">
    <citation type="submission" date="2015-08" db="EMBL/GenBank/DDBJ databases">
        <authorList>
            <person name="Babu N.S."/>
            <person name="Beckwith C.J."/>
            <person name="Beseler K.G."/>
            <person name="Brison A."/>
            <person name="Carone J.V."/>
            <person name="Caskin T.P."/>
            <person name="Diamond M."/>
            <person name="Durham M.E."/>
            <person name="Foxe J.M."/>
            <person name="Go M."/>
            <person name="Henderson B.A."/>
            <person name="Jones I.B."/>
            <person name="McGettigan J.A."/>
            <person name="Micheletti S.J."/>
            <person name="Nasrallah M.E."/>
            <person name="Ortiz D."/>
            <person name="Piller C.R."/>
            <person name="Privatt S.R."/>
            <person name="Schneider S.L."/>
            <person name="Sharp S."/>
            <person name="Smith T.C."/>
            <person name="Stanton J.D."/>
            <person name="Ullery H.E."/>
            <person name="Wilson R.J."/>
            <person name="Serrano M.G."/>
            <person name="Buck G."/>
            <person name="Lee V."/>
            <person name="Wang Y."/>
            <person name="Carvalho R."/>
            <person name="Voegtly L."/>
            <person name="Shi R."/>
            <person name="Duckworth R."/>
            <person name="Johnson A."/>
            <person name="Loviza R."/>
            <person name="Walstead R."/>
            <person name="Shah Z."/>
            <person name="Kiflezghi M."/>
            <person name="Wade K."/>
            <person name="Ball S.L."/>
            <person name="Bradley K.W."/>
            <person name="Asai D.J."/>
            <person name="Bowman C.A."/>
            <person name="Russell D.A."/>
            <person name="Pope W.H."/>
            <person name="Jacobs-Sera D."/>
            <person name="Hendrix R.W."/>
            <person name="Hatfull G.F."/>
        </authorList>
    </citation>
    <scope>NUCLEOTIDE SEQUENCE [LARGE SCALE GENOMIC DNA]</scope>
    <source>
        <strain evidence="3 4">DSM 27710</strain>
    </source>
</reference>
<evidence type="ECO:0000256" key="1">
    <source>
        <dbReference type="SAM" id="MobiDB-lite"/>
    </source>
</evidence>
<dbReference type="Pfam" id="PF00226">
    <property type="entry name" value="DnaJ"/>
    <property type="match status" value="1"/>
</dbReference>
<dbReference type="PROSITE" id="PS50076">
    <property type="entry name" value="DNAJ_2"/>
    <property type="match status" value="1"/>
</dbReference>
<keyword evidence="4" id="KW-1185">Reference proteome</keyword>
<evidence type="ECO:0000313" key="3">
    <source>
        <dbReference type="EMBL" id="AKU89800.1"/>
    </source>
</evidence>
<evidence type="ECO:0000259" key="2">
    <source>
        <dbReference type="PROSITE" id="PS50076"/>
    </source>
</evidence>
<dbReference type="CDD" id="cd06257">
    <property type="entry name" value="DnaJ"/>
    <property type="match status" value="1"/>
</dbReference>
<dbReference type="Gene3D" id="1.10.287.110">
    <property type="entry name" value="DnaJ domain"/>
    <property type="match status" value="1"/>
</dbReference>
<dbReference type="SMART" id="SM00271">
    <property type="entry name" value="DnaJ"/>
    <property type="match status" value="1"/>
</dbReference>
<dbReference type="InterPro" id="IPR036869">
    <property type="entry name" value="J_dom_sf"/>
</dbReference>
<dbReference type="EMBL" id="CP012332">
    <property type="protein sequence ID" value="AKU89800.1"/>
    <property type="molecule type" value="Genomic_DNA"/>
</dbReference>
<feature type="domain" description="J" evidence="2">
    <location>
        <begin position="36"/>
        <end position="89"/>
    </location>
</feature>
<name>A0A0K1P8F6_9BACT</name>
<protein>
    <recommendedName>
        <fullName evidence="2">J domain-containing protein</fullName>
    </recommendedName>
</protein>
<dbReference type="AlphaFoldDB" id="A0A0K1P8F6"/>
<gene>
    <name evidence="3" type="ORF">AKJ08_0187</name>
</gene>
<sequence>MRPALPAPGGEAVREARFQQAKSRLEAFLRRLDEDDPWFVLGVPPGASLETVRARFRELALRHHPDRGGDPVQMQRITRAFDTIRGGGGRPSAGPEELKPPAVDDDSAQVFAVARRTRAR</sequence>
<proteinExistence type="predicted"/>
<dbReference type="STRING" id="1391653.AKJ08_0187"/>
<accession>A0A0K1P8F6</accession>
<dbReference type="KEGG" id="vin:AKJ08_0187"/>